<evidence type="ECO:0000256" key="12">
    <source>
        <dbReference type="SAM" id="Phobius"/>
    </source>
</evidence>
<name>A0AAW1QZY6_9CHLO</name>
<keyword evidence="7 12" id="KW-1133">Transmembrane helix</keyword>
<dbReference type="GO" id="GO:0016020">
    <property type="term" value="C:membrane"/>
    <property type="evidence" value="ECO:0007669"/>
    <property type="project" value="UniProtKB-SubCell"/>
</dbReference>
<feature type="transmembrane region" description="Helical" evidence="12">
    <location>
        <begin position="152"/>
        <end position="172"/>
    </location>
</feature>
<dbReference type="PANTHER" id="PTHR19353">
    <property type="entry name" value="FATTY ACID DESATURASE 2"/>
    <property type="match status" value="1"/>
</dbReference>
<dbReference type="InterPro" id="IPR012171">
    <property type="entry name" value="Fatty_acid_desaturase"/>
</dbReference>
<dbReference type="InterPro" id="IPR005804">
    <property type="entry name" value="FA_desaturase_dom"/>
</dbReference>
<comment type="pathway">
    <text evidence="2">Lipid metabolism.</text>
</comment>
<keyword evidence="8" id="KW-0560">Oxidoreductase</keyword>
<evidence type="ECO:0000256" key="11">
    <source>
        <dbReference type="ARBA" id="ARBA00023136"/>
    </source>
</evidence>
<evidence type="ECO:0000256" key="3">
    <source>
        <dbReference type="ARBA" id="ARBA00009295"/>
    </source>
</evidence>
<keyword evidence="11 12" id="KW-0472">Membrane</keyword>
<dbReference type="AlphaFoldDB" id="A0AAW1QZY6"/>
<feature type="transmembrane region" description="Helical" evidence="12">
    <location>
        <begin position="232"/>
        <end position="255"/>
    </location>
</feature>
<feature type="transmembrane region" description="Helical" evidence="12">
    <location>
        <begin position="95"/>
        <end position="116"/>
    </location>
</feature>
<dbReference type="PROSITE" id="PS50255">
    <property type="entry name" value="CYTOCHROME_B5_2"/>
    <property type="match status" value="1"/>
</dbReference>
<dbReference type="SUPFAM" id="SSF55856">
    <property type="entry name" value="Cytochrome b5-like heme/steroid binding domain"/>
    <property type="match status" value="1"/>
</dbReference>
<keyword evidence="5 12" id="KW-0812">Transmembrane</keyword>
<dbReference type="InterPro" id="IPR001199">
    <property type="entry name" value="Cyt_B5-like_heme/steroid-bd"/>
</dbReference>
<dbReference type="Proteomes" id="UP001445335">
    <property type="component" value="Unassembled WGS sequence"/>
</dbReference>
<keyword evidence="6" id="KW-0479">Metal-binding</keyword>
<dbReference type="Pfam" id="PF00487">
    <property type="entry name" value="FA_desaturase"/>
    <property type="match status" value="1"/>
</dbReference>
<dbReference type="Pfam" id="PF00173">
    <property type="entry name" value="Cyt-b5"/>
    <property type="match status" value="1"/>
</dbReference>
<dbReference type="EMBL" id="JALJOU010000062">
    <property type="protein sequence ID" value="KAK9826821.1"/>
    <property type="molecule type" value="Genomic_DNA"/>
</dbReference>
<comment type="caution">
    <text evidence="14">The sequence shown here is derived from an EMBL/GenBank/DDBJ whole genome shotgun (WGS) entry which is preliminary data.</text>
</comment>
<organism evidence="14 15">
    <name type="scientific">Elliptochloris bilobata</name>
    <dbReference type="NCBI Taxonomy" id="381761"/>
    <lineage>
        <taxon>Eukaryota</taxon>
        <taxon>Viridiplantae</taxon>
        <taxon>Chlorophyta</taxon>
        <taxon>core chlorophytes</taxon>
        <taxon>Trebouxiophyceae</taxon>
        <taxon>Trebouxiophyceae incertae sedis</taxon>
        <taxon>Elliptochloris clade</taxon>
        <taxon>Elliptochloris</taxon>
    </lineage>
</organism>
<sequence>MCIAPQPLKEGRVVTWEQLASHAKPDDLWVAVNGRAYDLTAYQSAHPGGALILQHHAGRDASEAWLAYAHNSVPGMRQLMRSHQMERDGLFVPNLWHYARLTVALIAVYAVCIHLVHARCWLSGGLLMSLFWQQLALVGHDVGHNQIFHRRSLDSLVGLFISFFLGASVQWWKYNHNVHHCTPNSSDHDPDIQHMPLFSLSNKVFTGIYSSYYKATLMVDALSKRFISYQHFTFLPVLLVARFGFYIMSSIHLISRTRPSIYKPVEVAAFLGFFVWYFMLVWTLPTWLERIAFFAASHAGFSIIHLQVTLNHWARPVKSTDAGSIEEYGNDWTLMQMASTNNVDCPEWLDWFHGGLQFQIEHHLYPDLPRHQLRRASAYVRPMCHELGIQYHSPPFFQAIAEVLAALKVVALEARVLDLPAKQAIT</sequence>
<evidence type="ECO:0000256" key="8">
    <source>
        <dbReference type="ARBA" id="ARBA00023002"/>
    </source>
</evidence>
<evidence type="ECO:0000256" key="1">
    <source>
        <dbReference type="ARBA" id="ARBA00004141"/>
    </source>
</evidence>
<protein>
    <recommendedName>
        <fullName evidence="13">Cytochrome b5 heme-binding domain-containing protein</fullName>
    </recommendedName>
</protein>
<keyword evidence="15" id="KW-1185">Reference proteome</keyword>
<proteinExistence type="inferred from homology"/>
<evidence type="ECO:0000256" key="2">
    <source>
        <dbReference type="ARBA" id="ARBA00005189"/>
    </source>
</evidence>
<evidence type="ECO:0000256" key="5">
    <source>
        <dbReference type="ARBA" id="ARBA00022692"/>
    </source>
</evidence>
<dbReference type="CDD" id="cd03506">
    <property type="entry name" value="Delta6-FADS-like"/>
    <property type="match status" value="1"/>
</dbReference>
<dbReference type="GO" id="GO:0016717">
    <property type="term" value="F:oxidoreductase activity, acting on paired donors, with oxidation of a pair of donors resulting in the reduction of molecular oxygen to two molecules of water"/>
    <property type="evidence" value="ECO:0007669"/>
    <property type="project" value="UniProtKB-ARBA"/>
</dbReference>
<evidence type="ECO:0000256" key="9">
    <source>
        <dbReference type="ARBA" id="ARBA00023004"/>
    </source>
</evidence>
<dbReference type="SMART" id="SM01117">
    <property type="entry name" value="Cyt-b5"/>
    <property type="match status" value="1"/>
</dbReference>
<evidence type="ECO:0000256" key="10">
    <source>
        <dbReference type="ARBA" id="ARBA00023098"/>
    </source>
</evidence>
<dbReference type="PANTHER" id="PTHR19353:SF30">
    <property type="entry name" value="DELTA 8-(E)-SPHINGOLIPID DESATURASE"/>
    <property type="match status" value="1"/>
</dbReference>
<comment type="similarity">
    <text evidence="3">Belongs to the fatty acid desaturase type 1 family.</text>
</comment>
<evidence type="ECO:0000256" key="6">
    <source>
        <dbReference type="ARBA" id="ARBA00022723"/>
    </source>
</evidence>
<reference evidence="14 15" key="1">
    <citation type="journal article" date="2024" name="Nat. Commun.">
        <title>Phylogenomics reveals the evolutionary origins of lichenization in chlorophyte algae.</title>
        <authorList>
            <person name="Puginier C."/>
            <person name="Libourel C."/>
            <person name="Otte J."/>
            <person name="Skaloud P."/>
            <person name="Haon M."/>
            <person name="Grisel S."/>
            <person name="Petersen M."/>
            <person name="Berrin J.G."/>
            <person name="Delaux P.M."/>
            <person name="Dal Grande F."/>
            <person name="Keller J."/>
        </authorList>
    </citation>
    <scope>NUCLEOTIDE SEQUENCE [LARGE SCALE GENOMIC DNA]</scope>
    <source>
        <strain evidence="14 15">SAG 245.80</strain>
    </source>
</reference>
<comment type="subcellular location">
    <subcellularLocation>
        <location evidence="1">Membrane</location>
        <topology evidence="1">Multi-pass membrane protein</topology>
    </subcellularLocation>
</comment>
<gene>
    <name evidence="14" type="ORF">WJX81_004156</name>
</gene>
<evidence type="ECO:0000256" key="4">
    <source>
        <dbReference type="ARBA" id="ARBA00022617"/>
    </source>
</evidence>
<keyword evidence="10" id="KW-0443">Lipid metabolism</keyword>
<dbReference type="GO" id="GO:0006629">
    <property type="term" value="P:lipid metabolic process"/>
    <property type="evidence" value="ECO:0007669"/>
    <property type="project" value="UniProtKB-KW"/>
</dbReference>
<evidence type="ECO:0000313" key="14">
    <source>
        <dbReference type="EMBL" id="KAK9826821.1"/>
    </source>
</evidence>
<accession>A0AAW1QZY6</accession>
<dbReference type="PIRSF" id="PIRSF015921">
    <property type="entry name" value="FA_sphinglp_des"/>
    <property type="match status" value="1"/>
</dbReference>
<evidence type="ECO:0000256" key="7">
    <source>
        <dbReference type="ARBA" id="ARBA00022989"/>
    </source>
</evidence>
<dbReference type="GO" id="GO:0046872">
    <property type="term" value="F:metal ion binding"/>
    <property type="evidence" value="ECO:0007669"/>
    <property type="project" value="UniProtKB-KW"/>
</dbReference>
<feature type="domain" description="Cytochrome b5 heme-binding" evidence="13">
    <location>
        <begin position="11"/>
        <end position="72"/>
    </location>
</feature>
<evidence type="ECO:0000313" key="15">
    <source>
        <dbReference type="Proteomes" id="UP001445335"/>
    </source>
</evidence>
<evidence type="ECO:0000259" key="13">
    <source>
        <dbReference type="PROSITE" id="PS50255"/>
    </source>
</evidence>
<dbReference type="InterPro" id="IPR036400">
    <property type="entry name" value="Cyt_B5-like_heme/steroid_sf"/>
</dbReference>
<keyword evidence="9" id="KW-0408">Iron</keyword>
<dbReference type="Gene3D" id="3.10.120.10">
    <property type="entry name" value="Cytochrome b5-like heme/steroid binding domain"/>
    <property type="match status" value="1"/>
</dbReference>
<keyword evidence="4" id="KW-0349">Heme</keyword>
<feature type="transmembrane region" description="Helical" evidence="12">
    <location>
        <begin position="267"/>
        <end position="285"/>
    </location>
</feature>